<dbReference type="Gene3D" id="2.40.50.1020">
    <property type="entry name" value="LytTr DNA-binding domain"/>
    <property type="match status" value="1"/>
</dbReference>
<dbReference type="Gene3D" id="3.40.50.2300">
    <property type="match status" value="1"/>
</dbReference>
<dbReference type="RefSeq" id="WP_167273676.1">
    <property type="nucleotide sequence ID" value="NZ_JAASQJ010000004.1"/>
</dbReference>
<evidence type="ECO:0000256" key="1">
    <source>
        <dbReference type="ARBA" id="ARBA00023125"/>
    </source>
</evidence>
<evidence type="ECO:0000259" key="3">
    <source>
        <dbReference type="PROSITE" id="PS50110"/>
    </source>
</evidence>
<comment type="caution">
    <text evidence="5">The sequence shown here is derived from an EMBL/GenBank/DDBJ whole genome shotgun (WGS) entry which is preliminary data.</text>
</comment>
<dbReference type="PANTHER" id="PTHR48111">
    <property type="entry name" value="REGULATOR OF RPOS"/>
    <property type="match status" value="1"/>
</dbReference>
<evidence type="ECO:0000256" key="2">
    <source>
        <dbReference type="PROSITE-ProRule" id="PRU00169"/>
    </source>
</evidence>
<dbReference type="Pfam" id="PF00072">
    <property type="entry name" value="Response_reg"/>
    <property type="match status" value="1"/>
</dbReference>
<proteinExistence type="predicted"/>
<keyword evidence="2" id="KW-0597">Phosphoprotein</keyword>
<gene>
    <name evidence="5" type="ORF">FHS68_003984</name>
</gene>
<evidence type="ECO:0000259" key="4">
    <source>
        <dbReference type="PROSITE" id="PS50930"/>
    </source>
</evidence>
<accession>A0ABX0UP77</accession>
<dbReference type="InterPro" id="IPR001789">
    <property type="entry name" value="Sig_transdc_resp-reg_receiver"/>
</dbReference>
<feature type="domain" description="HTH LytTR-type" evidence="4">
    <location>
        <begin position="146"/>
        <end position="249"/>
    </location>
</feature>
<dbReference type="EMBL" id="JAASQJ010000004">
    <property type="protein sequence ID" value="NIJ54797.1"/>
    <property type="molecule type" value="Genomic_DNA"/>
</dbReference>
<dbReference type="PANTHER" id="PTHR48111:SF69">
    <property type="entry name" value="RESPONSE REGULATOR RECEIVER"/>
    <property type="match status" value="1"/>
</dbReference>
<protein>
    <submittedName>
        <fullName evidence="5">Two-component system LytT family response regulator</fullName>
    </submittedName>
</protein>
<evidence type="ECO:0000313" key="6">
    <source>
        <dbReference type="Proteomes" id="UP001179181"/>
    </source>
</evidence>
<dbReference type="InterPro" id="IPR007492">
    <property type="entry name" value="LytTR_DNA-bd_dom"/>
</dbReference>
<dbReference type="InterPro" id="IPR011006">
    <property type="entry name" value="CheY-like_superfamily"/>
</dbReference>
<dbReference type="Pfam" id="PF04397">
    <property type="entry name" value="LytTR"/>
    <property type="match status" value="1"/>
</dbReference>
<sequence length="250" mass="28539">MKAIIIDDEPDCVRLLGLQLKMYCPQVKVVAACTGSEEGLDAIRAENPDLVFLDIEMPKMNGFQLLEMVGDLDFAVVFVTAYDKFAIKAFKFSAIDYLLKPTDAKDLQAAVHKAERTLRTDNRQIDLLKEHLRPAHNISKPFPDKIALPHQNGVVFVELKNVLYCQANDNYTYFFLPNGQKYLVSKTLRNIQDILEERNFLRVSRQHLVNLDHIAKFMKGEGSYLVMSDGFSIPVAKSQKDKLVERFGWI</sequence>
<evidence type="ECO:0000313" key="5">
    <source>
        <dbReference type="EMBL" id="NIJ54797.1"/>
    </source>
</evidence>
<dbReference type="PROSITE" id="PS50110">
    <property type="entry name" value="RESPONSE_REGULATORY"/>
    <property type="match status" value="1"/>
</dbReference>
<dbReference type="InterPro" id="IPR039420">
    <property type="entry name" value="WalR-like"/>
</dbReference>
<feature type="modified residue" description="4-aspartylphosphate" evidence="2">
    <location>
        <position position="54"/>
    </location>
</feature>
<dbReference type="SUPFAM" id="SSF52172">
    <property type="entry name" value="CheY-like"/>
    <property type="match status" value="1"/>
</dbReference>
<dbReference type="Proteomes" id="UP001179181">
    <property type="component" value="Unassembled WGS sequence"/>
</dbReference>
<dbReference type="SMART" id="SM00448">
    <property type="entry name" value="REC"/>
    <property type="match status" value="1"/>
</dbReference>
<keyword evidence="6" id="KW-1185">Reference proteome</keyword>
<feature type="domain" description="Response regulatory" evidence="3">
    <location>
        <begin position="2"/>
        <end position="115"/>
    </location>
</feature>
<organism evidence="5 6">
    <name type="scientific">Dyadobacter arcticus</name>
    <dbReference type="NCBI Taxonomy" id="1078754"/>
    <lineage>
        <taxon>Bacteria</taxon>
        <taxon>Pseudomonadati</taxon>
        <taxon>Bacteroidota</taxon>
        <taxon>Cytophagia</taxon>
        <taxon>Cytophagales</taxon>
        <taxon>Spirosomataceae</taxon>
        <taxon>Dyadobacter</taxon>
    </lineage>
</organism>
<reference evidence="5 6" key="1">
    <citation type="submission" date="2020-03" db="EMBL/GenBank/DDBJ databases">
        <title>Genomic Encyclopedia of Type Strains, Phase IV (KMG-IV): sequencing the most valuable type-strain genomes for metagenomic binning, comparative biology and taxonomic classification.</title>
        <authorList>
            <person name="Goeker M."/>
        </authorList>
    </citation>
    <scope>NUCLEOTIDE SEQUENCE [LARGE SCALE GENOMIC DNA]</scope>
    <source>
        <strain evidence="5 6">DSM 102865</strain>
    </source>
</reference>
<name>A0ABX0UP77_9BACT</name>
<dbReference type="SMART" id="SM00850">
    <property type="entry name" value="LytTR"/>
    <property type="match status" value="1"/>
</dbReference>
<dbReference type="PROSITE" id="PS50930">
    <property type="entry name" value="HTH_LYTTR"/>
    <property type="match status" value="1"/>
</dbReference>
<keyword evidence="1" id="KW-0238">DNA-binding</keyword>